<dbReference type="PROSITE" id="PS51257">
    <property type="entry name" value="PROKAR_LIPOPROTEIN"/>
    <property type="match status" value="1"/>
</dbReference>
<organism evidence="2 3">
    <name type="scientific">Cellulosimicrobium composti</name>
    <dbReference type="NCBI Taxonomy" id="2672572"/>
    <lineage>
        <taxon>Bacteria</taxon>
        <taxon>Bacillati</taxon>
        <taxon>Actinomycetota</taxon>
        <taxon>Actinomycetes</taxon>
        <taxon>Micrococcales</taxon>
        <taxon>Promicromonosporaceae</taxon>
        <taxon>Cellulosimicrobium</taxon>
    </lineage>
</organism>
<protein>
    <recommendedName>
        <fullName evidence="4">Lipoprotein</fullName>
    </recommendedName>
</protein>
<dbReference type="Proteomes" id="UP000440668">
    <property type="component" value="Unassembled WGS sequence"/>
</dbReference>
<evidence type="ECO:0000313" key="2">
    <source>
        <dbReference type="EMBL" id="MTG88414.1"/>
    </source>
</evidence>
<gene>
    <name evidence="2" type="ORF">GJV82_05550</name>
</gene>
<dbReference type="AlphaFoldDB" id="A0A6N7ZG28"/>
<feature type="chain" id="PRO_5038863090" description="Lipoprotein" evidence="1">
    <location>
        <begin position="26"/>
        <end position="185"/>
    </location>
</feature>
<evidence type="ECO:0008006" key="4">
    <source>
        <dbReference type="Google" id="ProtNLM"/>
    </source>
</evidence>
<dbReference type="RefSeq" id="WP_155098525.1">
    <property type="nucleotide sequence ID" value="NZ_WMKA01000008.1"/>
</dbReference>
<accession>A0A6N7ZG28</accession>
<proteinExistence type="predicted"/>
<name>A0A6N7ZG28_9MICO</name>
<sequence length="185" mass="19547">MRKHPPRPIHVVAVMSTLLVLGGCAAGRAAQVETPGATASVRSVEGSTTVLEPLEAEQVSSDDPVYGAAVEAALARAIGDQQTPYALRSDSIDELVLVTWGSSTCPEVPRSGRWLEADPPYTARFLVEFSSSTFQDTSPDEAFVHACTDDLSPGVFRVAVGDVPAGLLRVEFQEVRRVGGVDVPG</sequence>
<keyword evidence="1" id="KW-0732">Signal</keyword>
<dbReference type="EMBL" id="WMKA01000008">
    <property type="protein sequence ID" value="MTG88414.1"/>
    <property type="molecule type" value="Genomic_DNA"/>
</dbReference>
<feature type="signal peptide" evidence="1">
    <location>
        <begin position="1"/>
        <end position="25"/>
    </location>
</feature>
<evidence type="ECO:0000313" key="3">
    <source>
        <dbReference type="Proteomes" id="UP000440668"/>
    </source>
</evidence>
<evidence type="ECO:0000256" key="1">
    <source>
        <dbReference type="SAM" id="SignalP"/>
    </source>
</evidence>
<comment type="caution">
    <text evidence="2">The sequence shown here is derived from an EMBL/GenBank/DDBJ whole genome shotgun (WGS) entry which is preliminary data.</text>
</comment>
<reference evidence="2 3" key="1">
    <citation type="submission" date="2019-11" db="EMBL/GenBank/DDBJ databases">
        <title>Cellulosimicrobium composti sp. nov. isolated from a compost.</title>
        <authorList>
            <person name="Yang Y."/>
        </authorList>
    </citation>
    <scope>NUCLEOTIDE SEQUENCE [LARGE SCALE GENOMIC DNA]</scope>
    <source>
        <strain evidence="2 3">BIT-GX5</strain>
    </source>
</reference>